<dbReference type="InterPro" id="IPR016181">
    <property type="entry name" value="Acyl_CoA_acyltransferase"/>
</dbReference>
<dbReference type="GO" id="GO:0008999">
    <property type="term" value="F:protein-N-terminal-alanine acetyltransferase activity"/>
    <property type="evidence" value="ECO:0007669"/>
    <property type="project" value="TreeGrafter"/>
</dbReference>
<evidence type="ECO:0000256" key="3">
    <source>
        <dbReference type="ARBA" id="ARBA00038502"/>
    </source>
</evidence>
<evidence type="ECO:0000313" key="5">
    <source>
        <dbReference type="EMBL" id="TCZ80891.1"/>
    </source>
</evidence>
<evidence type="ECO:0000259" key="4">
    <source>
        <dbReference type="PROSITE" id="PS51186"/>
    </source>
</evidence>
<gene>
    <name evidence="5" type="ORF">E0485_00965</name>
</gene>
<keyword evidence="2" id="KW-0012">Acyltransferase</keyword>
<accession>A0A4R4EQK9</accession>
<dbReference type="Gene3D" id="3.40.630.30">
    <property type="match status" value="1"/>
</dbReference>
<evidence type="ECO:0000256" key="1">
    <source>
        <dbReference type="ARBA" id="ARBA00022679"/>
    </source>
</evidence>
<protein>
    <submittedName>
        <fullName evidence="5">GNAT family N-acetyltransferase</fullName>
    </submittedName>
</protein>
<keyword evidence="6" id="KW-1185">Reference proteome</keyword>
<dbReference type="PANTHER" id="PTHR43792:SF8">
    <property type="entry name" value="[RIBOSOMAL PROTEIN US5]-ALANINE N-ACETYLTRANSFERASE"/>
    <property type="match status" value="1"/>
</dbReference>
<organism evidence="5 6">
    <name type="scientific">Paenibacillus albiflavus</name>
    <dbReference type="NCBI Taxonomy" id="2545760"/>
    <lineage>
        <taxon>Bacteria</taxon>
        <taxon>Bacillati</taxon>
        <taxon>Bacillota</taxon>
        <taxon>Bacilli</taxon>
        <taxon>Bacillales</taxon>
        <taxon>Paenibacillaceae</taxon>
        <taxon>Paenibacillus</taxon>
    </lineage>
</organism>
<dbReference type="AlphaFoldDB" id="A0A4R4EQK9"/>
<feature type="domain" description="N-acetyltransferase" evidence="4">
    <location>
        <begin position="21"/>
        <end position="181"/>
    </location>
</feature>
<comment type="similarity">
    <text evidence="3">Belongs to the acetyltransferase family. RimJ subfamily.</text>
</comment>
<dbReference type="Proteomes" id="UP000295418">
    <property type="component" value="Unassembled WGS sequence"/>
</dbReference>
<keyword evidence="1 5" id="KW-0808">Transferase</keyword>
<dbReference type="SUPFAM" id="SSF55729">
    <property type="entry name" value="Acyl-CoA N-acyltransferases (Nat)"/>
    <property type="match status" value="1"/>
</dbReference>
<evidence type="ECO:0000313" key="6">
    <source>
        <dbReference type="Proteomes" id="UP000295418"/>
    </source>
</evidence>
<sequence length="188" mass="22158">MTNELYTERLLLKIVDESATNEVLDYVIRNKDFLAQWEIKRTDEYFTYDFHHKILADEKHKIRSGDMFKVWICTKEAPELIIGSIALNNIVRGAFQSCHLGYRIDQNVRNKGYMTEALKKVIHHAFNKMGLHRIEANIMPRNQASMKLIENLGFYQEGLALKYLKINGVWEDHIHMVMRNTDLEIDED</sequence>
<dbReference type="InterPro" id="IPR000182">
    <property type="entry name" value="GNAT_dom"/>
</dbReference>
<proteinExistence type="inferred from homology"/>
<dbReference type="PANTHER" id="PTHR43792">
    <property type="entry name" value="GNAT FAMILY, PUTATIVE (AFU_ORTHOLOGUE AFUA_3G00765)-RELATED-RELATED"/>
    <property type="match status" value="1"/>
</dbReference>
<dbReference type="RefSeq" id="WP_132415640.1">
    <property type="nucleotide sequence ID" value="NZ_SKFG01000001.1"/>
</dbReference>
<dbReference type="OrthoDB" id="9795206at2"/>
<dbReference type="EMBL" id="SKFG01000001">
    <property type="protein sequence ID" value="TCZ80891.1"/>
    <property type="molecule type" value="Genomic_DNA"/>
</dbReference>
<dbReference type="GO" id="GO:0005737">
    <property type="term" value="C:cytoplasm"/>
    <property type="evidence" value="ECO:0007669"/>
    <property type="project" value="TreeGrafter"/>
</dbReference>
<dbReference type="PROSITE" id="PS51186">
    <property type="entry name" value="GNAT"/>
    <property type="match status" value="1"/>
</dbReference>
<reference evidence="5 6" key="1">
    <citation type="submission" date="2019-03" db="EMBL/GenBank/DDBJ databases">
        <authorList>
            <person name="Kim M.K.M."/>
        </authorList>
    </citation>
    <scope>NUCLEOTIDE SEQUENCE [LARGE SCALE GENOMIC DNA]</scope>
    <source>
        <strain evidence="5 6">18JY21-1</strain>
    </source>
</reference>
<name>A0A4R4EQK9_9BACL</name>
<dbReference type="InterPro" id="IPR051531">
    <property type="entry name" value="N-acetyltransferase"/>
</dbReference>
<comment type="caution">
    <text evidence="5">The sequence shown here is derived from an EMBL/GenBank/DDBJ whole genome shotgun (WGS) entry which is preliminary data.</text>
</comment>
<evidence type="ECO:0000256" key="2">
    <source>
        <dbReference type="ARBA" id="ARBA00023315"/>
    </source>
</evidence>
<dbReference type="Pfam" id="PF13302">
    <property type="entry name" value="Acetyltransf_3"/>
    <property type="match status" value="1"/>
</dbReference>